<comment type="subcellular location">
    <subcellularLocation>
        <location evidence="2">Lipid droplet</location>
    </subcellularLocation>
    <subcellularLocation>
        <location evidence="1">Membrane</location>
        <topology evidence="1">Multi-pass membrane protein</topology>
    </subcellularLocation>
</comment>
<sequence>MEQYGRGGRQRQQGHESIIERARKHAPASSQIIGFLALLITGGVSLFIGGLTVTGIVITLVLLTPVFLFFSPILVPAGIVLFLCVAGVLTAGGAGVATMSVLSWVYNHFKGQHPRGSNQVEGAEQVRQKARDVGAQAQSKAAPGA</sequence>
<protein>
    <recommendedName>
        <fullName evidence="12">Oleosin</fullName>
    </recommendedName>
</protein>
<keyword evidence="4" id="KW-0551">Lipid droplet</keyword>
<comment type="similarity">
    <text evidence="3">Belongs to the oleosin family.</text>
</comment>
<evidence type="ECO:0000256" key="7">
    <source>
        <dbReference type="ARBA" id="ARBA00023136"/>
    </source>
</evidence>
<evidence type="ECO:0000256" key="2">
    <source>
        <dbReference type="ARBA" id="ARBA00004502"/>
    </source>
</evidence>
<name>A0A9D4U433_ADICA</name>
<accession>A0A9D4U433</accession>
<dbReference type="GO" id="GO:0016020">
    <property type="term" value="C:membrane"/>
    <property type="evidence" value="ECO:0007669"/>
    <property type="project" value="UniProtKB-SubCell"/>
</dbReference>
<dbReference type="GO" id="GO:0019915">
    <property type="term" value="P:lipid storage"/>
    <property type="evidence" value="ECO:0007669"/>
    <property type="project" value="TreeGrafter"/>
</dbReference>
<keyword evidence="6 9" id="KW-1133">Transmembrane helix</keyword>
<evidence type="ECO:0000313" key="10">
    <source>
        <dbReference type="EMBL" id="KAI5060705.1"/>
    </source>
</evidence>
<feature type="transmembrane region" description="Helical" evidence="9">
    <location>
        <begin position="73"/>
        <end position="106"/>
    </location>
</feature>
<evidence type="ECO:0000256" key="5">
    <source>
        <dbReference type="ARBA" id="ARBA00022692"/>
    </source>
</evidence>
<dbReference type="PANTHER" id="PTHR33203">
    <property type="entry name" value="OLEOSIN"/>
    <property type="match status" value="1"/>
</dbReference>
<organism evidence="10 11">
    <name type="scientific">Adiantum capillus-veneris</name>
    <name type="common">Maidenhair fern</name>
    <dbReference type="NCBI Taxonomy" id="13818"/>
    <lineage>
        <taxon>Eukaryota</taxon>
        <taxon>Viridiplantae</taxon>
        <taxon>Streptophyta</taxon>
        <taxon>Embryophyta</taxon>
        <taxon>Tracheophyta</taxon>
        <taxon>Polypodiopsida</taxon>
        <taxon>Polypodiidae</taxon>
        <taxon>Polypodiales</taxon>
        <taxon>Pteridineae</taxon>
        <taxon>Pteridaceae</taxon>
        <taxon>Vittarioideae</taxon>
        <taxon>Adiantum</taxon>
    </lineage>
</organism>
<evidence type="ECO:0000256" key="9">
    <source>
        <dbReference type="SAM" id="Phobius"/>
    </source>
</evidence>
<evidence type="ECO:0000256" key="3">
    <source>
        <dbReference type="ARBA" id="ARBA00010858"/>
    </source>
</evidence>
<feature type="region of interest" description="Disordered" evidence="8">
    <location>
        <begin position="115"/>
        <end position="145"/>
    </location>
</feature>
<evidence type="ECO:0000313" key="11">
    <source>
        <dbReference type="Proteomes" id="UP000886520"/>
    </source>
</evidence>
<evidence type="ECO:0000256" key="8">
    <source>
        <dbReference type="SAM" id="MobiDB-lite"/>
    </source>
</evidence>
<reference evidence="10" key="1">
    <citation type="submission" date="2021-01" db="EMBL/GenBank/DDBJ databases">
        <title>Adiantum capillus-veneris genome.</title>
        <authorList>
            <person name="Fang Y."/>
            <person name="Liao Q."/>
        </authorList>
    </citation>
    <scope>NUCLEOTIDE SEQUENCE</scope>
    <source>
        <strain evidence="10">H3</strain>
        <tissue evidence="10">Leaf</tissue>
    </source>
</reference>
<dbReference type="EMBL" id="JABFUD020000024">
    <property type="protein sequence ID" value="KAI5060705.1"/>
    <property type="molecule type" value="Genomic_DNA"/>
</dbReference>
<gene>
    <name evidence="10" type="ORF">GOP47_0025125</name>
</gene>
<keyword evidence="5 9" id="KW-0812">Transmembrane</keyword>
<comment type="caution">
    <text evidence="10">The sequence shown here is derived from an EMBL/GenBank/DDBJ whole genome shotgun (WGS) entry which is preliminary data.</text>
</comment>
<keyword evidence="11" id="KW-1185">Reference proteome</keyword>
<dbReference type="PANTHER" id="PTHR33203:SF24">
    <property type="entry name" value="OLEOSIN"/>
    <property type="match status" value="1"/>
</dbReference>
<evidence type="ECO:0000256" key="4">
    <source>
        <dbReference type="ARBA" id="ARBA00022677"/>
    </source>
</evidence>
<evidence type="ECO:0000256" key="1">
    <source>
        <dbReference type="ARBA" id="ARBA00004141"/>
    </source>
</evidence>
<proteinExistence type="inferred from homology"/>
<evidence type="ECO:0000256" key="6">
    <source>
        <dbReference type="ARBA" id="ARBA00022989"/>
    </source>
</evidence>
<keyword evidence="7 9" id="KW-0472">Membrane</keyword>
<dbReference type="InterPro" id="IPR000136">
    <property type="entry name" value="Oleosin"/>
</dbReference>
<feature type="transmembrane region" description="Helical" evidence="9">
    <location>
        <begin position="32"/>
        <end position="61"/>
    </location>
</feature>
<evidence type="ECO:0008006" key="12">
    <source>
        <dbReference type="Google" id="ProtNLM"/>
    </source>
</evidence>
<dbReference type="GO" id="GO:0012511">
    <property type="term" value="C:monolayer-surrounded lipid storage body"/>
    <property type="evidence" value="ECO:0007669"/>
    <property type="project" value="InterPro"/>
</dbReference>
<dbReference type="Proteomes" id="UP000886520">
    <property type="component" value="Chromosome 24"/>
</dbReference>
<dbReference type="OrthoDB" id="2016943at2759"/>
<feature type="region of interest" description="Disordered" evidence="8">
    <location>
        <begin position="1"/>
        <end position="20"/>
    </location>
</feature>
<dbReference type="Pfam" id="PF01277">
    <property type="entry name" value="Oleosin"/>
    <property type="match status" value="1"/>
</dbReference>
<dbReference type="AlphaFoldDB" id="A0A9D4U433"/>